<dbReference type="AlphaFoldDB" id="A0A5N6FSI8"/>
<dbReference type="Proteomes" id="UP000326877">
    <property type="component" value="Unassembled WGS sequence"/>
</dbReference>
<gene>
    <name evidence="1" type="ORF">BDV23DRAFT_149537</name>
</gene>
<accession>A0A5N6FSI8</accession>
<name>A0A5N6FSI8_PETAA</name>
<evidence type="ECO:0000313" key="1">
    <source>
        <dbReference type="EMBL" id="KAE8393360.1"/>
    </source>
</evidence>
<reference evidence="1" key="1">
    <citation type="submission" date="2019-04" db="EMBL/GenBank/DDBJ databases">
        <title>Friends and foes A comparative genomics studyof 23 Aspergillus species from section Flavi.</title>
        <authorList>
            <consortium name="DOE Joint Genome Institute"/>
            <person name="Kjaerbolling I."/>
            <person name="Vesth T."/>
            <person name="Frisvad J.C."/>
            <person name="Nybo J.L."/>
            <person name="Theobald S."/>
            <person name="Kildgaard S."/>
            <person name="Isbrandt T."/>
            <person name="Kuo A."/>
            <person name="Sato A."/>
            <person name="Lyhne E.K."/>
            <person name="Kogle M.E."/>
            <person name="Wiebenga A."/>
            <person name="Kun R.S."/>
            <person name="Lubbers R.J."/>
            <person name="Makela M.R."/>
            <person name="Barry K."/>
            <person name="Chovatia M."/>
            <person name="Clum A."/>
            <person name="Daum C."/>
            <person name="Haridas S."/>
            <person name="He G."/>
            <person name="LaButti K."/>
            <person name="Lipzen A."/>
            <person name="Mondo S."/>
            <person name="Riley R."/>
            <person name="Salamov A."/>
            <person name="Simmons B.A."/>
            <person name="Magnuson J.K."/>
            <person name="Henrissat B."/>
            <person name="Mortensen U.H."/>
            <person name="Larsen T.O."/>
            <person name="Devries R.P."/>
            <person name="Grigoriev I.V."/>
            <person name="Machida M."/>
            <person name="Baker S.E."/>
            <person name="Andersen M.R."/>
        </authorList>
    </citation>
    <scope>NUCLEOTIDE SEQUENCE [LARGE SCALE GENOMIC DNA]</scope>
    <source>
        <strain evidence="1">IBT 14317</strain>
    </source>
</reference>
<sequence>MVSTSIRPTYSCDRGSCAMPYSLHIPRNEKRLHQSLCHPHPKPYRCSTGMPGCYSGPSGGTVE</sequence>
<protein>
    <submittedName>
        <fullName evidence="1">Uncharacterized protein</fullName>
    </submittedName>
</protein>
<dbReference type="EMBL" id="ML735230">
    <property type="protein sequence ID" value="KAE8393360.1"/>
    <property type="molecule type" value="Genomic_DNA"/>
</dbReference>
<accession>A0A5N7CGP1</accession>
<organism evidence="1">
    <name type="scientific">Petromyces alliaceus</name>
    <name type="common">Aspergillus alliaceus</name>
    <dbReference type="NCBI Taxonomy" id="209559"/>
    <lineage>
        <taxon>Eukaryota</taxon>
        <taxon>Fungi</taxon>
        <taxon>Dikarya</taxon>
        <taxon>Ascomycota</taxon>
        <taxon>Pezizomycotina</taxon>
        <taxon>Eurotiomycetes</taxon>
        <taxon>Eurotiomycetidae</taxon>
        <taxon>Eurotiales</taxon>
        <taxon>Aspergillaceae</taxon>
        <taxon>Aspergillus</taxon>
        <taxon>Aspergillus subgen. Circumdati</taxon>
    </lineage>
</organism>
<proteinExistence type="predicted"/>